<dbReference type="Pfam" id="PF02811">
    <property type="entry name" value="PHP"/>
    <property type="match status" value="1"/>
</dbReference>
<dbReference type="AlphaFoldDB" id="A0A9D1NY88"/>
<dbReference type="Proteomes" id="UP000886723">
    <property type="component" value="Unassembled WGS sequence"/>
</dbReference>
<evidence type="ECO:0000313" key="2">
    <source>
        <dbReference type="EMBL" id="HIV14184.1"/>
    </source>
</evidence>
<dbReference type="InterPro" id="IPR052018">
    <property type="entry name" value="PHP_domain"/>
</dbReference>
<dbReference type="NCBIfam" id="NF038032">
    <property type="entry name" value="CehA_McbA_metalo"/>
    <property type="match status" value="1"/>
</dbReference>
<dbReference type="InterPro" id="IPR004013">
    <property type="entry name" value="PHP_dom"/>
</dbReference>
<evidence type="ECO:0000313" key="3">
    <source>
        <dbReference type="Proteomes" id="UP000886723"/>
    </source>
</evidence>
<dbReference type="Gene3D" id="3.20.20.140">
    <property type="entry name" value="Metal-dependent hydrolases"/>
    <property type="match status" value="1"/>
</dbReference>
<dbReference type="GO" id="GO:0035312">
    <property type="term" value="F:5'-3' DNA exonuclease activity"/>
    <property type="evidence" value="ECO:0007669"/>
    <property type="project" value="TreeGrafter"/>
</dbReference>
<dbReference type="InterPro" id="IPR003141">
    <property type="entry name" value="Pol/His_phosphatase_N"/>
</dbReference>
<protein>
    <submittedName>
        <fullName evidence="2">CehA/McbA family metallohydrolase</fullName>
    </submittedName>
</protein>
<dbReference type="PANTHER" id="PTHR42924:SF3">
    <property type="entry name" value="POLYMERASE_HISTIDINOL PHOSPHATASE N-TERMINAL DOMAIN-CONTAINING PROTEIN"/>
    <property type="match status" value="1"/>
</dbReference>
<feature type="domain" description="Polymerase/histidinol phosphatase N-terminal" evidence="1">
    <location>
        <begin position="6"/>
        <end position="71"/>
    </location>
</feature>
<proteinExistence type="predicted"/>
<dbReference type="EMBL" id="DVON01000288">
    <property type="protein sequence ID" value="HIV14184.1"/>
    <property type="molecule type" value="Genomic_DNA"/>
</dbReference>
<accession>A0A9D1NY88</accession>
<sequence length="337" mass="37720">MRWYPVELHTHTCHSDGSFTVEELVEAAARNGYRALALTDHNTSSGVSRMAALAPQKGILPVRGLEWTTYHGHMVVLEENGYTDWRGVKPEEIDEAIRSIHRNGGIVGIAHPFSLSDPINTGYHWAFQIKDWSLPDYMEVWTRNYAPRRLQSVRAFEMWEKLLSEGHRITAMTGRDWHKDDGLPCCYTWVGCEGELTVPKLLDAICGGHICLSAGPLLTMEAEVPGENGSGKEAISCGDPFPADTEELTLHLNLQEEILPGIWDRTQVKSGEIRVIANGKVIACVPVEKNGTLQTRTLRVKAPEKWLRADLFGSYYGLEDCRIALTNPVFREEKPGL</sequence>
<dbReference type="SUPFAM" id="SSF89550">
    <property type="entry name" value="PHP domain-like"/>
    <property type="match status" value="1"/>
</dbReference>
<evidence type="ECO:0000259" key="1">
    <source>
        <dbReference type="SMART" id="SM00481"/>
    </source>
</evidence>
<name>A0A9D1NY88_9FIRM</name>
<gene>
    <name evidence="2" type="ORF">IAA63_13755</name>
</gene>
<dbReference type="PANTHER" id="PTHR42924">
    <property type="entry name" value="EXONUCLEASE"/>
    <property type="match status" value="1"/>
</dbReference>
<organism evidence="2 3">
    <name type="scientific">Candidatus Pullilachnospira stercoravium</name>
    <dbReference type="NCBI Taxonomy" id="2840913"/>
    <lineage>
        <taxon>Bacteria</taxon>
        <taxon>Bacillati</taxon>
        <taxon>Bacillota</taxon>
        <taxon>Clostridia</taxon>
        <taxon>Lachnospirales</taxon>
        <taxon>Lachnospiraceae</taxon>
        <taxon>Lachnospiraceae incertae sedis</taxon>
        <taxon>Candidatus Pullilachnospira</taxon>
    </lineage>
</organism>
<dbReference type="InterPro" id="IPR016195">
    <property type="entry name" value="Pol/histidinol_Pase-like"/>
</dbReference>
<dbReference type="GO" id="GO:0004534">
    <property type="term" value="F:5'-3' RNA exonuclease activity"/>
    <property type="evidence" value="ECO:0007669"/>
    <property type="project" value="TreeGrafter"/>
</dbReference>
<reference evidence="2" key="1">
    <citation type="submission" date="2020-10" db="EMBL/GenBank/DDBJ databases">
        <authorList>
            <person name="Gilroy R."/>
        </authorList>
    </citation>
    <scope>NUCLEOTIDE SEQUENCE</scope>
    <source>
        <strain evidence="2">ChiBcec2-4451</strain>
    </source>
</reference>
<dbReference type="SMART" id="SM00481">
    <property type="entry name" value="POLIIIAc"/>
    <property type="match status" value="1"/>
</dbReference>
<reference evidence="2" key="2">
    <citation type="journal article" date="2021" name="PeerJ">
        <title>Extensive microbial diversity within the chicken gut microbiome revealed by metagenomics and culture.</title>
        <authorList>
            <person name="Gilroy R."/>
            <person name="Ravi A."/>
            <person name="Getino M."/>
            <person name="Pursley I."/>
            <person name="Horton D.L."/>
            <person name="Alikhan N.F."/>
            <person name="Baker D."/>
            <person name="Gharbi K."/>
            <person name="Hall N."/>
            <person name="Watson M."/>
            <person name="Adriaenssens E.M."/>
            <person name="Foster-Nyarko E."/>
            <person name="Jarju S."/>
            <person name="Secka A."/>
            <person name="Antonio M."/>
            <person name="Oren A."/>
            <person name="Chaudhuri R.R."/>
            <person name="La Ragione R."/>
            <person name="Hildebrand F."/>
            <person name="Pallen M.J."/>
        </authorList>
    </citation>
    <scope>NUCLEOTIDE SEQUENCE</scope>
    <source>
        <strain evidence="2">ChiBcec2-4451</strain>
    </source>
</reference>
<comment type="caution">
    <text evidence="2">The sequence shown here is derived from an EMBL/GenBank/DDBJ whole genome shotgun (WGS) entry which is preliminary data.</text>
</comment>